<feature type="transmembrane region" description="Helical" evidence="6">
    <location>
        <begin position="216"/>
        <end position="244"/>
    </location>
</feature>
<dbReference type="InterPro" id="IPR004670">
    <property type="entry name" value="NhaA"/>
</dbReference>
<feature type="transmembrane region" description="Helical" evidence="6">
    <location>
        <begin position="373"/>
        <end position="390"/>
    </location>
</feature>
<dbReference type="Pfam" id="PF06965">
    <property type="entry name" value="Na_H_antiport_1"/>
    <property type="match status" value="1"/>
</dbReference>
<dbReference type="AlphaFoldDB" id="A0A3A1P1U7"/>
<comment type="catalytic activity">
    <reaction evidence="6">
        <text>Na(+)(in) + 2 H(+)(out) = Na(+)(out) + 2 H(+)(in)</text>
        <dbReference type="Rhea" id="RHEA:29251"/>
        <dbReference type="ChEBI" id="CHEBI:15378"/>
        <dbReference type="ChEBI" id="CHEBI:29101"/>
    </reaction>
</comment>
<evidence type="ECO:0000256" key="5">
    <source>
        <dbReference type="ARBA" id="ARBA00023136"/>
    </source>
</evidence>
<protein>
    <recommendedName>
        <fullName evidence="6">Na(+)/H(+) antiporter NhaA</fullName>
    </recommendedName>
    <alternativeName>
        <fullName evidence="6">Sodium/proton antiporter NhaA</fullName>
    </alternativeName>
</protein>
<dbReference type="GO" id="GO:0006885">
    <property type="term" value="P:regulation of pH"/>
    <property type="evidence" value="ECO:0007669"/>
    <property type="project" value="UniProtKB-UniRule"/>
</dbReference>
<feature type="transmembrane region" description="Helical" evidence="6">
    <location>
        <begin position="25"/>
        <end position="46"/>
    </location>
</feature>
<accession>A0A3A1P1U7</accession>
<comment type="subcellular location">
    <subcellularLocation>
        <location evidence="1">Cell inner membrane</location>
        <topology evidence="1">Multi-pass membrane protein</topology>
    </subcellularLocation>
    <subcellularLocation>
        <location evidence="6">Cell membrane</location>
        <topology evidence="6">Multi-pass membrane protein</topology>
    </subcellularLocation>
</comment>
<reference evidence="7 8" key="1">
    <citation type="submission" date="2018-08" db="EMBL/GenBank/DDBJ databases">
        <title>Erythrobacter zhengii sp.nov., a bacterium isolated from deep-sea sediment.</title>
        <authorList>
            <person name="Fang C."/>
            <person name="Wu Y.-H."/>
            <person name="Sun C."/>
            <person name="Wang H."/>
            <person name="Cheng H."/>
            <person name="Meng F.-X."/>
            <person name="Wang C.-S."/>
            <person name="Xu X.-W."/>
        </authorList>
    </citation>
    <scope>NUCLEOTIDE SEQUENCE [LARGE SCALE GENOMIC DNA]</scope>
    <source>
        <strain evidence="7 8">CCTCC AB 2015396</strain>
    </source>
</reference>
<dbReference type="RefSeq" id="WP_119593378.1">
    <property type="nucleotide sequence ID" value="NZ_QXFM01000113.1"/>
</dbReference>
<dbReference type="NCBIfam" id="NF007111">
    <property type="entry name" value="PRK09560.1"/>
    <property type="match status" value="1"/>
</dbReference>
<keyword evidence="5 6" id="KW-0472">Membrane</keyword>
<keyword evidence="4 6" id="KW-1133">Transmembrane helix</keyword>
<comment type="caution">
    <text evidence="7">The sequence shown here is derived from an EMBL/GenBank/DDBJ whole genome shotgun (WGS) entry which is preliminary data.</text>
</comment>
<dbReference type="NCBIfam" id="NF007112">
    <property type="entry name" value="PRK09561.1"/>
    <property type="match status" value="1"/>
</dbReference>
<evidence type="ECO:0000256" key="1">
    <source>
        <dbReference type="ARBA" id="ARBA00004429"/>
    </source>
</evidence>
<dbReference type="HAMAP" id="MF_01844">
    <property type="entry name" value="NhaA"/>
    <property type="match status" value="1"/>
</dbReference>
<feature type="transmembrane region" description="Helical" evidence="6">
    <location>
        <begin position="66"/>
        <end position="84"/>
    </location>
</feature>
<feature type="transmembrane region" description="Helical" evidence="6">
    <location>
        <begin position="159"/>
        <end position="182"/>
    </location>
</feature>
<evidence type="ECO:0000313" key="7">
    <source>
        <dbReference type="EMBL" id="RIV83259.1"/>
    </source>
</evidence>
<keyword evidence="6" id="KW-0050">Antiport</keyword>
<feature type="transmembrane region" description="Helical" evidence="6">
    <location>
        <begin position="134"/>
        <end position="152"/>
    </location>
</feature>
<feature type="transmembrane region" description="Helical" evidence="6">
    <location>
        <begin position="105"/>
        <end position="122"/>
    </location>
</feature>
<gene>
    <name evidence="6 7" type="primary">nhaA</name>
    <name evidence="7" type="ORF">D2V17_13785</name>
</gene>
<dbReference type="OrthoDB" id="9808135at2"/>
<evidence type="ECO:0000256" key="3">
    <source>
        <dbReference type="ARBA" id="ARBA00022692"/>
    </source>
</evidence>
<dbReference type="NCBIfam" id="TIGR00773">
    <property type="entry name" value="NhaA"/>
    <property type="match status" value="1"/>
</dbReference>
<proteinExistence type="inferred from homology"/>
<keyword evidence="8" id="KW-1185">Reference proteome</keyword>
<keyword evidence="6" id="KW-0813">Transport</keyword>
<sequence length="408" mass="43495">MNQPSLITTAVRPFKALFKADSFEGILLIAVAALAMIIANSGVSHAYHELFHGYLWSKEAFKLNTMHLWINDGLMVIFFFVVGLEVKRELIAGNLSDPRQRNLPVLAAIAGMAMPAAVYMFLAGGEPGLQRGWAIPAATDIAFAMGVIGLLGTRVPAPLRLFLLTVAIVDDIGAVLIIAVFYTANLSLAWLAAAAVVLGVMVALGRFGVTRLWPFILAALVLWLCVLFSGIHATIAGVLAALTIPMKKRDGNSMLEDVEHALVPWNAYLVVPVFGFANAGVDLSDIGLENLLDPLPLGVAAGLVIGKQLGIFSCVLAAVKVGLVQKPKDCTWAEIWGVSILCGIGFTMSLFIGELAFPGAGDVMRLLREEAKIGILVGSVISALLGYGVLRLVTKVRPEYDDPNDPIV</sequence>
<name>A0A3A1P1U7_9SPHN</name>
<feature type="transmembrane region" description="Helical" evidence="6">
    <location>
        <begin position="297"/>
        <end position="319"/>
    </location>
</feature>
<comment type="function">
    <text evidence="6">Na(+)/H(+) antiporter that extrudes sodium in exchange for external protons.</text>
</comment>
<dbReference type="PANTHER" id="PTHR30341:SF0">
    <property type="entry name" value="NA(+)_H(+) ANTIPORTER NHAA"/>
    <property type="match status" value="1"/>
</dbReference>
<dbReference type="PANTHER" id="PTHR30341">
    <property type="entry name" value="SODIUM ION/PROTON ANTIPORTER NHAA-RELATED"/>
    <property type="match status" value="1"/>
</dbReference>
<keyword evidence="2 6" id="KW-1003">Cell membrane</keyword>
<keyword evidence="6" id="KW-0915">Sodium</keyword>
<evidence type="ECO:0000256" key="6">
    <source>
        <dbReference type="HAMAP-Rule" id="MF_01844"/>
    </source>
</evidence>
<dbReference type="Gene3D" id="1.20.1530.10">
    <property type="entry name" value="Na+/H+ antiporter like domain"/>
    <property type="match status" value="1"/>
</dbReference>
<keyword evidence="6" id="KW-0406">Ion transport</keyword>
<evidence type="ECO:0000313" key="8">
    <source>
        <dbReference type="Proteomes" id="UP000265366"/>
    </source>
</evidence>
<organism evidence="7 8">
    <name type="scientific">Aurantiacibacter xanthus</name>
    <dbReference type="NCBI Taxonomy" id="1784712"/>
    <lineage>
        <taxon>Bacteria</taxon>
        <taxon>Pseudomonadati</taxon>
        <taxon>Pseudomonadota</taxon>
        <taxon>Alphaproteobacteria</taxon>
        <taxon>Sphingomonadales</taxon>
        <taxon>Erythrobacteraceae</taxon>
        <taxon>Aurantiacibacter</taxon>
    </lineage>
</organism>
<comment type="similarity">
    <text evidence="6">Belongs to the NhaA Na(+)/H(+) (TC 2.A.33) antiporter family.</text>
</comment>
<dbReference type="Proteomes" id="UP000265366">
    <property type="component" value="Unassembled WGS sequence"/>
</dbReference>
<evidence type="ECO:0000256" key="2">
    <source>
        <dbReference type="ARBA" id="ARBA00022475"/>
    </source>
</evidence>
<dbReference type="EMBL" id="QXFM01000113">
    <property type="protein sequence ID" value="RIV83259.1"/>
    <property type="molecule type" value="Genomic_DNA"/>
</dbReference>
<dbReference type="InterPro" id="IPR023171">
    <property type="entry name" value="Na/H_antiporter_dom_sf"/>
</dbReference>
<keyword evidence="3 6" id="KW-0812">Transmembrane</keyword>
<dbReference type="GO" id="GO:0015385">
    <property type="term" value="F:sodium:proton antiporter activity"/>
    <property type="evidence" value="ECO:0007669"/>
    <property type="project" value="UniProtKB-UniRule"/>
</dbReference>
<feature type="transmembrane region" description="Helical" evidence="6">
    <location>
        <begin position="331"/>
        <end position="353"/>
    </location>
</feature>
<evidence type="ECO:0000256" key="4">
    <source>
        <dbReference type="ARBA" id="ARBA00022989"/>
    </source>
</evidence>
<keyword evidence="6" id="KW-0739">Sodium transport</keyword>
<dbReference type="GO" id="GO:0005886">
    <property type="term" value="C:plasma membrane"/>
    <property type="evidence" value="ECO:0007669"/>
    <property type="project" value="UniProtKB-SubCell"/>
</dbReference>
<feature type="transmembrane region" description="Helical" evidence="6">
    <location>
        <begin position="188"/>
        <end position="209"/>
    </location>
</feature>